<dbReference type="Proteomes" id="UP000002051">
    <property type="component" value="Chromosome 2"/>
</dbReference>
<accession>G7ITT0</accession>
<gene>
    <name evidence="1" type="ordered locus">MTR_2g086460</name>
</gene>
<dbReference type="AlphaFoldDB" id="G7ITT0"/>
<protein>
    <submittedName>
        <fullName evidence="1 2">Uncharacterized protein</fullName>
    </submittedName>
</protein>
<proteinExistence type="predicted"/>
<sequence length="76" mass="9053">MTVFNLISLVEWGSLISFMLRFRLFSLESSCVGRRTIENLCYYESLHVVQLIMKETLRFHHNANLLELNRNYLAKE</sequence>
<dbReference type="EnsemblPlants" id="AES67069">
    <property type="protein sequence ID" value="AES67069"/>
    <property type="gene ID" value="MTR_2g086460"/>
</dbReference>
<reference evidence="2" key="3">
    <citation type="submission" date="2015-04" db="UniProtKB">
        <authorList>
            <consortium name="EnsemblPlants"/>
        </authorList>
    </citation>
    <scope>IDENTIFICATION</scope>
    <source>
        <strain evidence="2">cv. Jemalong A17</strain>
    </source>
</reference>
<evidence type="ECO:0000313" key="3">
    <source>
        <dbReference type="Proteomes" id="UP000002051"/>
    </source>
</evidence>
<dbReference type="EMBL" id="CM001218">
    <property type="protein sequence ID" value="AES67069.1"/>
    <property type="molecule type" value="Genomic_DNA"/>
</dbReference>
<evidence type="ECO:0000313" key="2">
    <source>
        <dbReference type="EnsemblPlants" id="AES67069"/>
    </source>
</evidence>
<dbReference type="PaxDb" id="3880-AES67069"/>
<keyword evidence="3" id="KW-1185">Reference proteome</keyword>
<organism evidence="1 3">
    <name type="scientific">Medicago truncatula</name>
    <name type="common">Barrel medic</name>
    <name type="synonym">Medicago tribuloides</name>
    <dbReference type="NCBI Taxonomy" id="3880"/>
    <lineage>
        <taxon>Eukaryota</taxon>
        <taxon>Viridiplantae</taxon>
        <taxon>Streptophyta</taxon>
        <taxon>Embryophyta</taxon>
        <taxon>Tracheophyta</taxon>
        <taxon>Spermatophyta</taxon>
        <taxon>Magnoliopsida</taxon>
        <taxon>eudicotyledons</taxon>
        <taxon>Gunneridae</taxon>
        <taxon>Pentapetalae</taxon>
        <taxon>rosids</taxon>
        <taxon>fabids</taxon>
        <taxon>Fabales</taxon>
        <taxon>Fabaceae</taxon>
        <taxon>Papilionoideae</taxon>
        <taxon>50 kb inversion clade</taxon>
        <taxon>NPAAA clade</taxon>
        <taxon>Hologalegina</taxon>
        <taxon>IRL clade</taxon>
        <taxon>Trifolieae</taxon>
        <taxon>Medicago</taxon>
    </lineage>
</organism>
<reference evidence="1 3" key="2">
    <citation type="journal article" date="2014" name="BMC Genomics">
        <title>An improved genome release (version Mt4.0) for the model legume Medicago truncatula.</title>
        <authorList>
            <person name="Tang H."/>
            <person name="Krishnakumar V."/>
            <person name="Bidwell S."/>
            <person name="Rosen B."/>
            <person name="Chan A."/>
            <person name="Zhou S."/>
            <person name="Gentzbittel L."/>
            <person name="Childs K.L."/>
            <person name="Yandell M."/>
            <person name="Gundlach H."/>
            <person name="Mayer K.F."/>
            <person name="Schwartz D.C."/>
            <person name="Town C.D."/>
        </authorList>
    </citation>
    <scope>GENOME REANNOTATION</scope>
    <source>
        <strain evidence="2 3">cv. Jemalong A17</strain>
    </source>
</reference>
<dbReference type="HOGENOM" id="CLU_2658178_0_0_1"/>
<reference evidence="1 3" key="1">
    <citation type="journal article" date="2011" name="Nature">
        <title>The Medicago genome provides insight into the evolution of rhizobial symbioses.</title>
        <authorList>
            <person name="Young N.D."/>
            <person name="Debelle F."/>
            <person name="Oldroyd G.E."/>
            <person name="Geurts R."/>
            <person name="Cannon S.B."/>
            <person name="Udvardi M.K."/>
            <person name="Benedito V.A."/>
            <person name="Mayer K.F."/>
            <person name="Gouzy J."/>
            <person name="Schoof H."/>
            <person name="Van de Peer Y."/>
            <person name="Proost S."/>
            <person name="Cook D.R."/>
            <person name="Meyers B.C."/>
            <person name="Spannagl M."/>
            <person name="Cheung F."/>
            <person name="De Mita S."/>
            <person name="Krishnakumar V."/>
            <person name="Gundlach H."/>
            <person name="Zhou S."/>
            <person name="Mudge J."/>
            <person name="Bharti A.K."/>
            <person name="Murray J.D."/>
            <person name="Naoumkina M.A."/>
            <person name="Rosen B."/>
            <person name="Silverstein K.A."/>
            <person name="Tang H."/>
            <person name="Rombauts S."/>
            <person name="Zhao P.X."/>
            <person name="Zhou P."/>
            <person name="Barbe V."/>
            <person name="Bardou P."/>
            <person name="Bechner M."/>
            <person name="Bellec A."/>
            <person name="Berger A."/>
            <person name="Berges H."/>
            <person name="Bidwell S."/>
            <person name="Bisseling T."/>
            <person name="Choisne N."/>
            <person name="Couloux A."/>
            <person name="Denny R."/>
            <person name="Deshpande S."/>
            <person name="Dai X."/>
            <person name="Doyle J.J."/>
            <person name="Dudez A.M."/>
            <person name="Farmer A.D."/>
            <person name="Fouteau S."/>
            <person name="Franken C."/>
            <person name="Gibelin C."/>
            <person name="Gish J."/>
            <person name="Goldstein S."/>
            <person name="Gonzalez A.J."/>
            <person name="Green P.J."/>
            <person name="Hallab A."/>
            <person name="Hartog M."/>
            <person name="Hua A."/>
            <person name="Humphray S.J."/>
            <person name="Jeong D.H."/>
            <person name="Jing Y."/>
            <person name="Jocker A."/>
            <person name="Kenton S.M."/>
            <person name="Kim D.J."/>
            <person name="Klee K."/>
            <person name="Lai H."/>
            <person name="Lang C."/>
            <person name="Lin S."/>
            <person name="Macmil S.L."/>
            <person name="Magdelenat G."/>
            <person name="Matthews L."/>
            <person name="McCorrison J."/>
            <person name="Monaghan E.L."/>
            <person name="Mun J.H."/>
            <person name="Najar F.Z."/>
            <person name="Nicholson C."/>
            <person name="Noirot C."/>
            <person name="O'Bleness M."/>
            <person name="Paule C.R."/>
            <person name="Poulain J."/>
            <person name="Prion F."/>
            <person name="Qin B."/>
            <person name="Qu C."/>
            <person name="Retzel E.F."/>
            <person name="Riddle C."/>
            <person name="Sallet E."/>
            <person name="Samain S."/>
            <person name="Samson N."/>
            <person name="Sanders I."/>
            <person name="Saurat O."/>
            <person name="Scarpelli C."/>
            <person name="Schiex T."/>
            <person name="Segurens B."/>
            <person name="Severin A.J."/>
            <person name="Sherrier D.J."/>
            <person name="Shi R."/>
            <person name="Sims S."/>
            <person name="Singer S.R."/>
            <person name="Sinharoy S."/>
            <person name="Sterck L."/>
            <person name="Viollet A."/>
            <person name="Wang B.B."/>
            <person name="Wang K."/>
            <person name="Wang M."/>
            <person name="Wang X."/>
            <person name="Warfsmann J."/>
            <person name="Weissenbach J."/>
            <person name="White D.D."/>
            <person name="White J.D."/>
            <person name="Wiley G.B."/>
            <person name="Wincker P."/>
            <person name="Xing Y."/>
            <person name="Yang L."/>
            <person name="Yao Z."/>
            <person name="Ying F."/>
            <person name="Zhai J."/>
            <person name="Zhou L."/>
            <person name="Zuber A."/>
            <person name="Denarie J."/>
            <person name="Dixon R.A."/>
            <person name="May G.D."/>
            <person name="Schwartz D.C."/>
            <person name="Rogers J."/>
            <person name="Quetier F."/>
            <person name="Town C.D."/>
            <person name="Roe B.A."/>
        </authorList>
    </citation>
    <scope>NUCLEOTIDE SEQUENCE [LARGE SCALE GENOMIC DNA]</scope>
    <source>
        <strain evidence="1">A17</strain>
        <strain evidence="2 3">cv. Jemalong A17</strain>
    </source>
</reference>
<name>G7ITT0_MEDTR</name>
<evidence type="ECO:0000313" key="1">
    <source>
        <dbReference type="EMBL" id="AES67069.1"/>
    </source>
</evidence>